<protein>
    <submittedName>
        <fullName evidence="2">Glycosyltransferase WbsX</fullName>
    </submittedName>
</protein>
<evidence type="ECO:0000256" key="1">
    <source>
        <dbReference type="SAM" id="MobiDB-lite"/>
    </source>
</evidence>
<gene>
    <name evidence="2" type="ORF">SAMN05216223_11346</name>
</gene>
<keyword evidence="3" id="KW-1185">Reference proteome</keyword>
<dbReference type="Proteomes" id="UP000236754">
    <property type="component" value="Unassembled WGS sequence"/>
</dbReference>
<dbReference type="Gene3D" id="3.20.20.80">
    <property type="entry name" value="Glycosidases"/>
    <property type="match status" value="1"/>
</dbReference>
<dbReference type="InterPro" id="IPR032719">
    <property type="entry name" value="WbsX"/>
</dbReference>
<organism evidence="2 3">
    <name type="scientific">Actinacidiphila yanglinensis</name>
    <dbReference type="NCBI Taxonomy" id="310779"/>
    <lineage>
        <taxon>Bacteria</taxon>
        <taxon>Bacillati</taxon>
        <taxon>Actinomycetota</taxon>
        <taxon>Actinomycetes</taxon>
        <taxon>Kitasatosporales</taxon>
        <taxon>Streptomycetaceae</taxon>
        <taxon>Actinacidiphila</taxon>
    </lineage>
</organism>
<dbReference type="RefSeq" id="WP_103888559.1">
    <property type="nucleotide sequence ID" value="NZ_FNVU01000013.1"/>
</dbReference>
<evidence type="ECO:0000313" key="2">
    <source>
        <dbReference type="EMBL" id="SEG81940.1"/>
    </source>
</evidence>
<dbReference type="PANTHER" id="PTHR41244">
    <property type="entry name" value="RHAMNAN SYNTHESIS F"/>
    <property type="match status" value="1"/>
</dbReference>
<proteinExistence type="predicted"/>
<reference evidence="2 3" key="1">
    <citation type="submission" date="2016-10" db="EMBL/GenBank/DDBJ databases">
        <authorList>
            <person name="de Groot N.N."/>
        </authorList>
    </citation>
    <scope>NUCLEOTIDE SEQUENCE [LARGE SCALE GENOMIC DNA]</scope>
    <source>
        <strain evidence="2 3">CGMCC 4.2023</strain>
    </source>
</reference>
<accession>A0A1H6D9J0</accession>
<keyword evidence="2" id="KW-0808">Transferase</keyword>
<dbReference type="EMBL" id="FNVU01000013">
    <property type="protein sequence ID" value="SEG81940.1"/>
    <property type="molecule type" value="Genomic_DNA"/>
</dbReference>
<dbReference type="OrthoDB" id="9815339at2"/>
<evidence type="ECO:0000313" key="3">
    <source>
        <dbReference type="Proteomes" id="UP000236754"/>
    </source>
</evidence>
<sequence length="415" mass="45199">MTVPTQGGAAGFGAAAGPDRPLGTGSGAAGRDGRPPQEPGPATVLAYYYPQWHVDEVNVRMHGAGWTEWPLVRGARPRFAGHVQPKQPLWGAADEASPAVAGRAVGAALDHGIDGFLVDWYWYDNRPFLNGALDGGLLRAERMPEFRFALMWANHDWNDLYPARSVRPATLLPAPNTRYHARCAFRHVIERYLTHPSYWRIGGAAYFSIYDVPAFTAGMGGPAAAADVLAGFRAAAAAAGVGELHLNGVTTFQIDDPGAMATRLGFDSVTHYTWWHHPDAGFDSFPTTDYRRVHDRARQVWREFDGSLPVPYLPNVTVGWDPSPRTTDWDMRGEDGYPYTSLLAGNSPEAVGAALRDALDLVAARTEHRVVTVNAWNEWSEGSFLEPERQYGFGYLEAVRAAVRGAAGARRGGTA</sequence>
<dbReference type="AlphaFoldDB" id="A0A1H6D9J0"/>
<name>A0A1H6D9J0_9ACTN</name>
<feature type="region of interest" description="Disordered" evidence="1">
    <location>
        <begin position="1"/>
        <end position="39"/>
    </location>
</feature>
<dbReference type="PANTHER" id="PTHR41244:SF1">
    <property type="entry name" value="GLYCOSYLTRANSFERASE"/>
    <property type="match status" value="1"/>
</dbReference>
<dbReference type="GO" id="GO:0016740">
    <property type="term" value="F:transferase activity"/>
    <property type="evidence" value="ECO:0007669"/>
    <property type="project" value="UniProtKB-KW"/>
</dbReference>
<dbReference type="Pfam" id="PF14307">
    <property type="entry name" value="Glyco_tran_WbsX"/>
    <property type="match status" value="1"/>
</dbReference>